<dbReference type="InterPro" id="IPR011009">
    <property type="entry name" value="Kinase-like_dom_sf"/>
</dbReference>
<keyword evidence="4" id="KW-0808">Transferase</keyword>
<feature type="region of interest" description="Disordered" evidence="12">
    <location>
        <begin position="221"/>
        <end position="338"/>
    </location>
</feature>
<feature type="compositionally biased region" description="Basic and acidic residues" evidence="12">
    <location>
        <begin position="159"/>
        <end position="170"/>
    </location>
</feature>
<keyword evidence="7" id="KW-0418">Kinase</keyword>
<evidence type="ECO:0000313" key="15">
    <source>
        <dbReference type="Proteomes" id="UP001189429"/>
    </source>
</evidence>
<reference evidence="14" key="1">
    <citation type="submission" date="2023-10" db="EMBL/GenBank/DDBJ databases">
        <authorList>
            <person name="Chen Y."/>
            <person name="Shah S."/>
            <person name="Dougan E. K."/>
            <person name="Thang M."/>
            <person name="Chan C."/>
        </authorList>
    </citation>
    <scope>NUCLEOTIDE SEQUENCE [LARGE SCALE GENOMIC DNA]</scope>
</reference>
<dbReference type="PANTHER" id="PTHR45852:SF1">
    <property type="entry name" value="SERINE_THREONINE-PROTEIN KINASE RIO2"/>
    <property type="match status" value="1"/>
</dbReference>
<evidence type="ECO:0000256" key="3">
    <source>
        <dbReference type="ARBA" id="ARBA00022527"/>
    </source>
</evidence>
<keyword evidence="5" id="KW-0479">Metal-binding</keyword>
<dbReference type="InterPro" id="IPR018934">
    <property type="entry name" value="RIO_dom"/>
</dbReference>
<evidence type="ECO:0000313" key="14">
    <source>
        <dbReference type="EMBL" id="CAK0887229.1"/>
    </source>
</evidence>
<protein>
    <recommendedName>
        <fullName evidence="2">non-specific serine/threonine protein kinase</fullName>
        <ecNumber evidence="2">2.7.11.1</ecNumber>
    </recommendedName>
</protein>
<dbReference type="PANTHER" id="PTHR45852">
    <property type="entry name" value="SER/THR-PROTEIN KINASE RIO2"/>
    <property type="match status" value="1"/>
</dbReference>
<dbReference type="Proteomes" id="UP001189429">
    <property type="component" value="Unassembled WGS sequence"/>
</dbReference>
<evidence type="ECO:0000259" key="13">
    <source>
        <dbReference type="SMART" id="SM00090"/>
    </source>
</evidence>
<evidence type="ECO:0000256" key="4">
    <source>
        <dbReference type="ARBA" id="ARBA00022679"/>
    </source>
</evidence>
<keyword evidence="15" id="KW-1185">Reference proteome</keyword>
<comment type="catalytic activity">
    <reaction evidence="11">
        <text>L-seryl-[protein] + ATP = O-phospho-L-seryl-[protein] + ADP + H(+)</text>
        <dbReference type="Rhea" id="RHEA:17989"/>
        <dbReference type="Rhea" id="RHEA-COMP:9863"/>
        <dbReference type="Rhea" id="RHEA-COMP:11604"/>
        <dbReference type="ChEBI" id="CHEBI:15378"/>
        <dbReference type="ChEBI" id="CHEBI:29999"/>
        <dbReference type="ChEBI" id="CHEBI:30616"/>
        <dbReference type="ChEBI" id="CHEBI:83421"/>
        <dbReference type="ChEBI" id="CHEBI:456216"/>
        <dbReference type="EC" id="2.7.11.1"/>
    </reaction>
</comment>
<sequence>ALKDEGFPVPVPIDQNRHVVVMSYLDAVPLYRIRSLKQPHAVLERLMRLLVRLARAGIIHGDFNEFNLMVDGDEKVTLIDFPQIVHLGHQNAAEFFDRDAQCVCDFFRKRLNIEVEEWPQFHEVMAEHPGAAMSLAAALPVEGLDAEADAMLVRAHADGAGRRHDGREGGEGESDSGDGEEEEEEGGENEERLRPGDEEDVACEGDAVAAVDGAIERLVREGGQEDFGREDDVEVAGDGASGDDRPGAREGADEEEEAAAAAGEGGEGGSDTSGAEEDDRPGQVNISSGKKRLQRRQVTAKEARKNLQKQQKQKPARANNQKNKEFRRAKHEVREYLG</sequence>
<evidence type="ECO:0000256" key="2">
    <source>
        <dbReference type="ARBA" id="ARBA00012513"/>
    </source>
</evidence>
<feature type="region of interest" description="Disordered" evidence="12">
    <location>
        <begin position="159"/>
        <end position="200"/>
    </location>
</feature>
<evidence type="ECO:0000256" key="12">
    <source>
        <dbReference type="SAM" id="MobiDB-lite"/>
    </source>
</evidence>
<dbReference type="InterPro" id="IPR000687">
    <property type="entry name" value="RIO_kinase"/>
</dbReference>
<keyword evidence="6" id="KW-0547">Nucleotide-binding</keyword>
<feature type="compositionally biased region" description="Basic and acidic residues" evidence="12">
    <location>
        <begin position="242"/>
        <end position="251"/>
    </location>
</feature>
<dbReference type="SUPFAM" id="SSF56112">
    <property type="entry name" value="Protein kinase-like (PK-like)"/>
    <property type="match status" value="1"/>
</dbReference>
<dbReference type="SMART" id="SM00090">
    <property type="entry name" value="RIO"/>
    <property type="match status" value="1"/>
</dbReference>
<organism evidence="14 15">
    <name type="scientific">Prorocentrum cordatum</name>
    <dbReference type="NCBI Taxonomy" id="2364126"/>
    <lineage>
        <taxon>Eukaryota</taxon>
        <taxon>Sar</taxon>
        <taxon>Alveolata</taxon>
        <taxon>Dinophyceae</taxon>
        <taxon>Prorocentrales</taxon>
        <taxon>Prorocentraceae</taxon>
        <taxon>Prorocentrum</taxon>
    </lineage>
</organism>
<accession>A0ABN9WKX2</accession>
<keyword evidence="8" id="KW-0067">ATP-binding</keyword>
<keyword evidence="3" id="KW-0723">Serine/threonine-protein kinase</keyword>
<evidence type="ECO:0000256" key="7">
    <source>
        <dbReference type="ARBA" id="ARBA00022777"/>
    </source>
</evidence>
<feature type="compositionally biased region" description="Basic and acidic residues" evidence="12">
    <location>
        <begin position="322"/>
        <end position="338"/>
    </location>
</feature>
<keyword evidence="9" id="KW-0460">Magnesium</keyword>
<proteinExistence type="inferred from homology"/>
<evidence type="ECO:0000256" key="1">
    <source>
        <dbReference type="ARBA" id="ARBA00009196"/>
    </source>
</evidence>
<evidence type="ECO:0000256" key="8">
    <source>
        <dbReference type="ARBA" id="ARBA00022840"/>
    </source>
</evidence>
<dbReference type="EC" id="2.7.11.1" evidence="2"/>
<dbReference type="Pfam" id="PF01163">
    <property type="entry name" value="RIO1"/>
    <property type="match status" value="1"/>
</dbReference>
<feature type="domain" description="RIO kinase" evidence="13">
    <location>
        <begin position="1"/>
        <end position="127"/>
    </location>
</feature>
<dbReference type="EMBL" id="CAUYUJ010018912">
    <property type="protein sequence ID" value="CAK0887229.1"/>
    <property type="molecule type" value="Genomic_DNA"/>
</dbReference>
<dbReference type="InterPro" id="IPR018935">
    <property type="entry name" value="RIO_kinase_CS"/>
</dbReference>
<feature type="non-terminal residue" evidence="14">
    <location>
        <position position="1"/>
    </location>
</feature>
<comment type="catalytic activity">
    <reaction evidence="10">
        <text>L-threonyl-[protein] + ATP = O-phospho-L-threonyl-[protein] + ADP + H(+)</text>
        <dbReference type="Rhea" id="RHEA:46608"/>
        <dbReference type="Rhea" id="RHEA-COMP:11060"/>
        <dbReference type="Rhea" id="RHEA-COMP:11605"/>
        <dbReference type="ChEBI" id="CHEBI:15378"/>
        <dbReference type="ChEBI" id="CHEBI:30013"/>
        <dbReference type="ChEBI" id="CHEBI:30616"/>
        <dbReference type="ChEBI" id="CHEBI:61977"/>
        <dbReference type="ChEBI" id="CHEBI:456216"/>
        <dbReference type="EC" id="2.7.11.1"/>
    </reaction>
</comment>
<dbReference type="PROSITE" id="PS01245">
    <property type="entry name" value="RIO1"/>
    <property type="match status" value="1"/>
</dbReference>
<evidence type="ECO:0000256" key="9">
    <source>
        <dbReference type="ARBA" id="ARBA00022842"/>
    </source>
</evidence>
<comment type="caution">
    <text evidence="14">The sequence shown here is derived from an EMBL/GenBank/DDBJ whole genome shotgun (WGS) entry which is preliminary data.</text>
</comment>
<gene>
    <name evidence="14" type="ORF">PCOR1329_LOCUS68345</name>
</gene>
<name>A0ABN9WKX2_9DINO</name>
<feature type="compositionally biased region" description="Acidic residues" evidence="12">
    <location>
        <begin position="171"/>
        <end position="188"/>
    </location>
</feature>
<evidence type="ECO:0000256" key="11">
    <source>
        <dbReference type="ARBA" id="ARBA00048679"/>
    </source>
</evidence>
<evidence type="ECO:0000256" key="6">
    <source>
        <dbReference type="ARBA" id="ARBA00022741"/>
    </source>
</evidence>
<dbReference type="Gene3D" id="1.10.510.10">
    <property type="entry name" value="Transferase(Phosphotransferase) domain 1"/>
    <property type="match status" value="1"/>
</dbReference>
<evidence type="ECO:0000256" key="5">
    <source>
        <dbReference type="ARBA" id="ARBA00022723"/>
    </source>
</evidence>
<evidence type="ECO:0000256" key="10">
    <source>
        <dbReference type="ARBA" id="ARBA00047899"/>
    </source>
</evidence>
<comment type="similarity">
    <text evidence="1">Belongs to the protein kinase superfamily. RIO-type Ser/Thr kinase family.</text>
</comment>